<reference evidence="2 3" key="1">
    <citation type="journal article" date="2019" name="Genome Biol. Evol.">
        <title>Insights into the evolution of the New World diploid cottons (Gossypium, subgenus Houzingenia) based on genome sequencing.</title>
        <authorList>
            <person name="Grover C.E."/>
            <person name="Arick M.A. 2nd"/>
            <person name="Thrash A."/>
            <person name="Conover J.L."/>
            <person name="Sanders W.S."/>
            <person name="Peterson D.G."/>
            <person name="Frelichowski J.E."/>
            <person name="Scheffler J.A."/>
            <person name="Scheffler B.E."/>
            <person name="Wendel J.F."/>
        </authorList>
    </citation>
    <scope>NUCLEOTIDE SEQUENCE [LARGE SCALE GENOMIC DNA]</scope>
    <source>
        <strain evidence="2">57</strain>
        <tissue evidence="2">Leaf</tissue>
    </source>
</reference>
<comment type="caution">
    <text evidence="2">The sequence shown here is derived from an EMBL/GenBank/DDBJ whole genome shotgun (WGS) entry which is preliminary data.</text>
</comment>
<dbReference type="InterPro" id="IPR012337">
    <property type="entry name" value="RNaseH-like_sf"/>
</dbReference>
<dbReference type="EMBL" id="JABFAB010000013">
    <property type="protein sequence ID" value="MBA0668478.1"/>
    <property type="molecule type" value="Genomic_DNA"/>
</dbReference>
<accession>A0A7J8W0F1</accession>
<dbReference type="OrthoDB" id="1000128at2759"/>
<dbReference type="PANTHER" id="PTHR47723">
    <property type="entry name" value="OS05G0353850 PROTEIN"/>
    <property type="match status" value="1"/>
</dbReference>
<name>A0A7J8W0F1_9ROSI</name>
<protein>
    <recommendedName>
        <fullName evidence="1">RNase H type-1 domain-containing protein</fullName>
    </recommendedName>
</protein>
<dbReference type="GO" id="GO:0003676">
    <property type="term" value="F:nucleic acid binding"/>
    <property type="evidence" value="ECO:0007669"/>
    <property type="project" value="InterPro"/>
</dbReference>
<feature type="domain" description="RNase H type-1" evidence="1">
    <location>
        <begin position="113"/>
        <end position="209"/>
    </location>
</feature>
<dbReference type="InterPro" id="IPR053151">
    <property type="entry name" value="RNase_H-like"/>
</dbReference>
<keyword evidence="3" id="KW-1185">Reference proteome</keyword>
<evidence type="ECO:0000313" key="2">
    <source>
        <dbReference type="EMBL" id="MBA0668478.1"/>
    </source>
</evidence>
<evidence type="ECO:0000259" key="1">
    <source>
        <dbReference type="Pfam" id="PF13456"/>
    </source>
</evidence>
<dbReference type="GO" id="GO:0004523">
    <property type="term" value="F:RNA-DNA hybrid ribonuclease activity"/>
    <property type="evidence" value="ECO:0007669"/>
    <property type="project" value="InterPro"/>
</dbReference>
<dbReference type="Gene3D" id="3.30.420.10">
    <property type="entry name" value="Ribonuclease H-like superfamily/Ribonuclease H"/>
    <property type="match status" value="1"/>
</dbReference>
<organism evidence="2 3">
    <name type="scientific">Gossypium klotzschianum</name>
    <dbReference type="NCBI Taxonomy" id="34286"/>
    <lineage>
        <taxon>Eukaryota</taxon>
        <taxon>Viridiplantae</taxon>
        <taxon>Streptophyta</taxon>
        <taxon>Embryophyta</taxon>
        <taxon>Tracheophyta</taxon>
        <taxon>Spermatophyta</taxon>
        <taxon>Magnoliopsida</taxon>
        <taxon>eudicotyledons</taxon>
        <taxon>Gunneridae</taxon>
        <taxon>Pentapetalae</taxon>
        <taxon>rosids</taxon>
        <taxon>malvids</taxon>
        <taxon>Malvales</taxon>
        <taxon>Malvaceae</taxon>
        <taxon>Malvoideae</taxon>
        <taxon>Gossypium</taxon>
    </lineage>
</organism>
<dbReference type="Pfam" id="PF13456">
    <property type="entry name" value="RVT_3"/>
    <property type="match status" value="1"/>
</dbReference>
<evidence type="ECO:0000313" key="3">
    <source>
        <dbReference type="Proteomes" id="UP000593573"/>
    </source>
</evidence>
<dbReference type="InterPro" id="IPR044730">
    <property type="entry name" value="RNase_H-like_dom_plant"/>
</dbReference>
<dbReference type="PANTHER" id="PTHR47723:SF19">
    <property type="entry name" value="POLYNUCLEOTIDYL TRANSFERASE, RIBONUCLEASE H-LIKE SUPERFAMILY PROTEIN"/>
    <property type="match status" value="1"/>
</dbReference>
<dbReference type="CDD" id="cd06222">
    <property type="entry name" value="RNase_H_like"/>
    <property type="match status" value="1"/>
</dbReference>
<gene>
    <name evidence="2" type="ORF">Goklo_001385</name>
</gene>
<dbReference type="AlphaFoldDB" id="A0A7J8W0F1"/>
<dbReference type="InterPro" id="IPR036397">
    <property type="entry name" value="RNaseH_sf"/>
</dbReference>
<dbReference type="InterPro" id="IPR002156">
    <property type="entry name" value="RNaseH_domain"/>
</dbReference>
<sequence length="211" mass="24056">MMTYQKDDVPSYGDPFLRVRRGFRSSSACGLCGHDHEDVLYVLRDCHAARAVWDKLIPQQSLSRFYTGFLLEWVKNNFQNHLTSSLGGVDWPCLFGIIAWRIWKNRNLCVCLNTDGSVRINEGFATDGGCVTNHNGEWIIGFSRYLGNCIVLEVELWGILDGLNLTLDRCFKRILIQTDSIEAINAIMEDSSENSNSTIVKRIHHTLKRVK</sequence>
<proteinExistence type="predicted"/>
<dbReference type="SUPFAM" id="SSF53098">
    <property type="entry name" value="Ribonuclease H-like"/>
    <property type="match status" value="1"/>
</dbReference>
<dbReference type="Proteomes" id="UP000593573">
    <property type="component" value="Unassembled WGS sequence"/>
</dbReference>